<sequence length="211" mass="24495">MTSKRSDKAVSLKGDEAENLIEEYLTEQYRPFALNDIIQNLHNKVSRTNAQRALENLTNDNRIICKPFGKVMIYVCNERKVAEPADTDPVSVEMVMQMREELIELEKDRIDVNTEFQNSVKQPTNEDLISMIEARNCEIRTLQQQLVDIESHWNPENERIIMKVQDYEKSIAKETSARKRIFGNARSLVKEALNVKNLDEFLEDIGVEVIH</sequence>
<accession>A0A1G4KI45</accession>
<comment type="subcellular location">
    <subcellularLocation>
        <location evidence="1">Nucleus</location>
    </subcellularLocation>
</comment>
<dbReference type="PANTHER" id="PTHR15938">
    <property type="entry name" value="TBP-1 INTERACTING PROTEIN"/>
    <property type="match status" value="1"/>
</dbReference>
<organism evidence="7 8">
    <name type="scientific">Lachancea mirantina</name>
    <dbReference type="NCBI Taxonomy" id="1230905"/>
    <lineage>
        <taxon>Eukaryota</taxon>
        <taxon>Fungi</taxon>
        <taxon>Dikarya</taxon>
        <taxon>Ascomycota</taxon>
        <taxon>Saccharomycotina</taxon>
        <taxon>Saccharomycetes</taxon>
        <taxon>Saccharomycetales</taxon>
        <taxon>Saccharomycetaceae</taxon>
        <taxon>Lachancea</taxon>
    </lineage>
</organism>
<proteinExistence type="inferred from homology"/>
<evidence type="ECO:0000259" key="6">
    <source>
        <dbReference type="Pfam" id="PF07106"/>
    </source>
</evidence>
<dbReference type="GO" id="GO:0120231">
    <property type="term" value="C:DNA recombinase auxiliary factor complex"/>
    <property type="evidence" value="ECO:0007669"/>
    <property type="project" value="TreeGrafter"/>
</dbReference>
<evidence type="ECO:0000256" key="3">
    <source>
        <dbReference type="ARBA" id="ARBA00023172"/>
    </source>
</evidence>
<name>A0A1G4KI45_9SACH</name>
<dbReference type="GO" id="GO:0007129">
    <property type="term" value="P:homologous chromosome pairing at meiosis"/>
    <property type="evidence" value="ECO:0007669"/>
    <property type="project" value="TreeGrafter"/>
</dbReference>
<dbReference type="GO" id="GO:0010774">
    <property type="term" value="P:meiotic strand invasion involved in reciprocal meiotic recombination"/>
    <property type="evidence" value="ECO:0007669"/>
    <property type="project" value="TreeGrafter"/>
</dbReference>
<evidence type="ECO:0000313" key="7">
    <source>
        <dbReference type="EMBL" id="SCV04155.1"/>
    </source>
</evidence>
<keyword evidence="3" id="KW-0233">DNA recombination</keyword>
<dbReference type="AlphaFoldDB" id="A0A1G4KI45"/>
<dbReference type="Proteomes" id="UP000191024">
    <property type="component" value="Chromosome H"/>
</dbReference>
<evidence type="ECO:0000313" key="8">
    <source>
        <dbReference type="Proteomes" id="UP000191024"/>
    </source>
</evidence>
<dbReference type="Pfam" id="PF07106">
    <property type="entry name" value="WHD_TBPIP"/>
    <property type="match status" value="1"/>
</dbReference>
<keyword evidence="4" id="KW-0539">Nucleus</keyword>
<dbReference type="GO" id="GO:0000709">
    <property type="term" value="P:meiotic joint molecule formation"/>
    <property type="evidence" value="ECO:0007669"/>
    <property type="project" value="TreeGrafter"/>
</dbReference>
<evidence type="ECO:0000256" key="1">
    <source>
        <dbReference type="ARBA" id="ARBA00004123"/>
    </source>
</evidence>
<dbReference type="InterPro" id="IPR010776">
    <property type="entry name" value="Hop2_WH_dom"/>
</dbReference>
<dbReference type="PANTHER" id="PTHR15938:SF0">
    <property type="entry name" value="HOMOLOGOUS-PAIRING PROTEIN 2 HOMOLOG"/>
    <property type="match status" value="1"/>
</dbReference>
<protein>
    <submittedName>
        <fullName evidence="7">LAMI_0H13850g1_1</fullName>
    </submittedName>
</protein>
<dbReference type="GO" id="GO:0120230">
    <property type="term" value="F:recombinase activator activity"/>
    <property type="evidence" value="ECO:0007669"/>
    <property type="project" value="TreeGrafter"/>
</dbReference>
<gene>
    <name evidence="7" type="ORF">LAMI_0H13850G</name>
</gene>
<evidence type="ECO:0000256" key="5">
    <source>
        <dbReference type="ARBA" id="ARBA00023254"/>
    </source>
</evidence>
<dbReference type="OrthoDB" id="272266at2759"/>
<dbReference type="STRING" id="1230905.A0A1G4KI45"/>
<dbReference type="InterPro" id="IPR036388">
    <property type="entry name" value="WH-like_DNA-bd_sf"/>
</dbReference>
<reference evidence="8" key="1">
    <citation type="submission" date="2016-03" db="EMBL/GenBank/DDBJ databases">
        <authorList>
            <person name="Devillers H."/>
        </authorList>
    </citation>
    <scope>NUCLEOTIDE SEQUENCE [LARGE SCALE GENOMIC DNA]</scope>
</reference>
<dbReference type="EMBL" id="LT598468">
    <property type="protein sequence ID" value="SCV04155.1"/>
    <property type="molecule type" value="Genomic_DNA"/>
</dbReference>
<dbReference type="Gene3D" id="1.10.10.10">
    <property type="entry name" value="Winged helix-like DNA-binding domain superfamily/Winged helix DNA-binding domain"/>
    <property type="match status" value="1"/>
</dbReference>
<comment type="similarity">
    <text evidence="2">Belongs to the HOP2 family.</text>
</comment>
<evidence type="ECO:0000256" key="2">
    <source>
        <dbReference type="ARBA" id="ARBA00007922"/>
    </source>
</evidence>
<dbReference type="GO" id="GO:0000794">
    <property type="term" value="C:condensed nuclear chromosome"/>
    <property type="evidence" value="ECO:0007669"/>
    <property type="project" value="TreeGrafter"/>
</dbReference>
<keyword evidence="5" id="KW-0469">Meiosis</keyword>
<keyword evidence="8" id="KW-1185">Reference proteome</keyword>
<feature type="domain" description="Homologous-pairing protein 2 winged helix" evidence="6">
    <location>
        <begin position="16"/>
        <end position="77"/>
    </location>
</feature>
<dbReference type="GO" id="GO:0003690">
    <property type="term" value="F:double-stranded DNA binding"/>
    <property type="evidence" value="ECO:0007669"/>
    <property type="project" value="TreeGrafter"/>
</dbReference>
<evidence type="ECO:0000256" key="4">
    <source>
        <dbReference type="ARBA" id="ARBA00023242"/>
    </source>
</evidence>